<protein>
    <submittedName>
        <fullName evidence="2">Unnamed protein product</fullName>
    </submittedName>
</protein>
<name>A0A9W7CGG6_9STRA</name>
<feature type="compositionally biased region" description="Low complexity" evidence="1">
    <location>
        <begin position="205"/>
        <end position="216"/>
    </location>
</feature>
<accession>A0A9W7CGG6</accession>
<gene>
    <name evidence="2" type="ORF">Pfra01_000779300</name>
</gene>
<feature type="compositionally biased region" description="Basic residues" evidence="1">
    <location>
        <begin position="218"/>
        <end position="230"/>
    </location>
</feature>
<feature type="compositionally biased region" description="Polar residues" evidence="1">
    <location>
        <begin position="45"/>
        <end position="55"/>
    </location>
</feature>
<feature type="region of interest" description="Disordered" evidence="1">
    <location>
        <begin position="197"/>
        <end position="244"/>
    </location>
</feature>
<dbReference type="Proteomes" id="UP001165121">
    <property type="component" value="Unassembled WGS sequence"/>
</dbReference>
<keyword evidence="3" id="KW-1185">Reference proteome</keyword>
<proteinExistence type="predicted"/>
<reference evidence="2" key="1">
    <citation type="submission" date="2023-04" db="EMBL/GenBank/DDBJ databases">
        <title>Phytophthora fragariaefolia NBRC 109709.</title>
        <authorList>
            <person name="Ichikawa N."/>
            <person name="Sato H."/>
            <person name="Tonouchi N."/>
        </authorList>
    </citation>
    <scope>NUCLEOTIDE SEQUENCE</scope>
    <source>
        <strain evidence="2">NBRC 109709</strain>
    </source>
</reference>
<evidence type="ECO:0000313" key="2">
    <source>
        <dbReference type="EMBL" id="GMF32572.1"/>
    </source>
</evidence>
<dbReference type="EMBL" id="BSXT01000697">
    <property type="protein sequence ID" value="GMF32572.1"/>
    <property type="molecule type" value="Genomic_DNA"/>
</dbReference>
<evidence type="ECO:0000256" key="1">
    <source>
        <dbReference type="SAM" id="MobiDB-lite"/>
    </source>
</evidence>
<organism evidence="2 3">
    <name type="scientific">Phytophthora fragariaefolia</name>
    <dbReference type="NCBI Taxonomy" id="1490495"/>
    <lineage>
        <taxon>Eukaryota</taxon>
        <taxon>Sar</taxon>
        <taxon>Stramenopiles</taxon>
        <taxon>Oomycota</taxon>
        <taxon>Peronosporomycetes</taxon>
        <taxon>Peronosporales</taxon>
        <taxon>Peronosporaceae</taxon>
        <taxon>Phytophthora</taxon>
    </lineage>
</organism>
<feature type="region of interest" description="Disordered" evidence="1">
    <location>
        <begin position="42"/>
        <end position="61"/>
    </location>
</feature>
<evidence type="ECO:0000313" key="3">
    <source>
        <dbReference type="Proteomes" id="UP001165121"/>
    </source>
</evidence>
<dbReference type="AlphaFoldDB" id="A0A9W7CGG6"/>
<comment type="caution">
    <text evidence="2">The sequence shown here is derived from an EMBL/GenBank/DDBJ whole genome shotgun (WGS) entry which is preliminary data.</text>
</comment>
<feature type="compositionally biased region" description="Polar residues" evidence="1">
    <location>
        <begin position="233"/>
        <end position="244"/>
    </location>
</feature>
<dbReference type="OrthoDB" id="139996at2759"/>
<sequence length="244" mass="27245">MLAGQALQRHAGRVVTDPQEIRGLMTLNRLREIVRPTTCDASADLQGSMSPQSNPERTDSPVLPVVTRSAAAQTSPSRTQVLEALLDLAVQRLRLDRVRVAQDEELWIANLKRYLRGDLGSLFRREAKDCRKIAPQYEEGESGLLDYHTKGDEAAEDRDTILKLVSRRLSETTSSITITQDLREVTKGSDERINALDDISTDQGSSQASSAMSESVRTTRRARVVPRYKARPQATSSQHTRFRS</sequence>